<dbReference type="Pfam" id="PF06814">
    <property type="entry name" value="GOST_TM"/>
    <property type="match status" value="1"/>
</dbReference>
<evidence type="ECO:0000256" key="4">
    <source>
        <dbReference type="ARBA" id="ARBA00022989"/>
    </source>
</evidence>
<keyword evidence="4 7" id="KW-1133">Transmembrane helix</keyword>
<dbReference type="GO" id="GO:0005794">
    <property type="term" value="C:Golgi apparatus"/>
    <property type="evidence" value="ECO:0007669"/>
    <property type="project" value="TreeGrafter"/>
</dbReference>
<organism evidence="9 10">
    <name type="scientific">Tigriopus californicus</name>
    <name type="common">Marine copepod</name>
    <dbReference type="NCBI Taxonomy" id="6832"/>
    <lineage>
        <taxon>Eukaryota</taxon>
        <taxon>Metazoa</taxon>
        <taxon>Ecdysozoa</taxon>
        <taxon>Arthropoda</taxon>
        <taxon>Crustacea</taxon>
        <taxon>Multicrustacea</taxon>
        <taxon>Hexanauplia</taxon>
        <taxon>Copepoda</taxon>
        <taxon>Harpacticoida</taxon>
        <taxon>Harpacticidae</taxon>
        <taxon>Tigriopus</taxon>
    </lineage>
</organism>
<evidence type="ECO:0000313" key="10">
    <source>
        <dbReference type="Proteomes" id="UP000318571"/>
    </source>
</evidence>
<gene>
    <name evidence="9" type="ORF">TCAL_10685</name>
</gene>
<dbReference type="GO" id="GO:0016020">
    <property type="term" value="C:membrane"/>
    <property type="evidence" value="ECO:0007669"/>
    <property type="project" value="UniProtKB-SubCell"/>
</dbReference>
<dbReference type="InterPro" id="IPR009637">
    <property type="entry name" value="GPR107/GPR108-like"/>
</dbReference>
<dbReference type="Proteomes" id="UP000318571">
    <property type="component" value="Chromosome 5"/>
</dbReference>
<sequence>RVTVQARKHHLALASDARRFFPISTFGFYAGGFLAVNVSGFHVHPTLMPADDHHNDDDGIHDRKNPRDDLNHTHGPHWAAGAPAPSVPILGFSIDRTTNDALNPYVETSEFRCILEADPGRHGASPARLHPAHRPSAGHGWPSGNGLVRFRLNFQTNRTEVSCSENIQSLNIFPNVQPVQAILAKAALGGQTFSDSGMFPSLWPARKSEAPESAPPQKRSSSALTTPAPAGGPCSPLSLPLYQSVGPDGRVYYNTSFVIYVANEKEEGLYSLYFHNCYNYARDGRPKLRVDFAVDIEEKNGNSYLSAGQMPLPALYILMAVLFFLSGCFWVFILRKNGSERVFRIHWIMAALVYLKSLSLLFHGINYQKIEEHGHNIESWAILFYVTHLLKGALLFFTIILIGSGWVFIKHIFSDKEKRMFMIVLPLQVLANVAYIIVEESEEGEANHNSWREVLTLVDLLCCGAILFPVVWSIRHLQESSQTDGKATVSLEKLKLFRHFYIMVVCYIYFTRIIVYLLQITVPFKYEWLDEMFKEMATFVFFVMTGYKFRPASDNPYFSVPMDDEDYDMQEVLIGSTGLNERVSKRKKRFLVDDEDDSDDDEGMVFFPTDQSVRENNRSGAQFLASATGRRPENTLMEVELSEPPYQLLIRPWLGPRCSTAFGRSIRSHGQGGRVGRVGCALSREVDQLLALLGQILSQKLLVLVLQVQKLAQQSGILLAHVRHLIVGELKLLQVMKGMGLRNGINAPRVRIHRGHTRSRRT</sequence>
<comment type="caution">
    <text evidence="9">The sequence shown here is derived from an EMBL/GenBank/DDBJ whole genome shotgun (WGS) entry which is preliminary data.</text>
</comment>
<evidence type="ECO:0000259" key="8">
    <source>
        <dbReference type="Pfam" id="PF06814"/>
    </source>
</evidence>
<feature type="domain" description="GOST seven transmembrane" evidence="8">
    <location>
        <begin position="311"/>
        <end position="556"/>
    </location>
</feature>
<dbReference type="InterPro" id="IPR053937">
    <property type="entry name" value="GOST_TM"/>
</dbReference>
<feature type="compositionally biased region" description="Basic and acidic residues" evidence="6">
    <location>
        <begin position="52"/>
        <end position="72"/>
    </location>
</feature>
<feature type="region of interest" description="Disordered" evidence="6">
    <location>
        <begin position="52"/>
        <end position="79"/>
    </location>
</feature>
<feature type="transmembrane region" description="Helical" evidence="7">
    <location>
        <begin position="420"/>
        <end position="438"/>
    </location>
</feature>
<keyword evidence="3" id="KW-0732">Signal</keyword>
<feature type="transmembrane region" description="Helical" evidence="7">
    <location>
        <begin position="314"/>
        <end position="333"/>
    </location>
</feature>
<evidence type="ECO:0000256" key="2">
    <source>
        <dbReference type="ARBA" id="ARBA00022692"/>
    </source>
</evidence>
<feature type="transmembrane region" description="Helical" evidence="7">
    <location>
        <begin position="382"/>
        <end position="408"/>
    </location>
</feature>
<dbReference type="AlphaFoldDB" id="A0A553PG63"/>
<keyword evidence="2 7" id="KW-0812">Transmembrane</keyword>
<feature type="transmembrane region" description="Helical" evidence="7">
    <location>
        <begin position="500"/>
        <end position="520"/>
    </location>
</feature>
<evidence type="ECO:0000256" key="5">
    <source>
        <dbReference type="ARBA" id="ARBA00023136"/>
    </source>
</evidence>
<evidence type="ECO:0000256" key="7">
    <source>
        <dbReference type="SAM" id="Phobius"/>
    </source>
</evidence>
<evidence type="ECO:0000313" key="9">
    <source>
        <dbReference type="EMBL" id="TRY76668.1"/>
    </source>
</evidence>
<accession>A0A553PG63</accession>
<comment type="subcellular location">
    <subcellularLocation>
        <location evidence="1">Membrane</location>
        <topology evidence="1">Multi-pass membrane protein</topology>
    </subcellularLocation>
</comment>
<dbReference type="PANTHER" id="PTHR21229">
    <property type="entry name" value="LUNG SEVEN TRANSMEMBRANE RECEPTOR"/>
    <property type="match status" value="1"/>
</dbReference>
<name>A0A553PG63_TIGCA</name>
<evidence type="ECO:0000256" key="3">
    <source>
        <dbReference type="ARBA" id="ARBA00022729"/>
    </source>
</evidence>
<dbReference type="PANTHER" id="PTHR21229:SF2">
    <property type="entry name" value="RE59932P"/>
    <property type="match status" value="1"/>
</dbReference>
<evidence type="ECO:0000256" key="1">
    <source>
        <dbReference type="ARBA" id="ARBA00004141"/>
    </source>
</evidence>
<protein>
    <recommendedName>
        <fullName evidence="8">GOST seven transmembrane domain-containing protein</fullName>
    </recommendedName>
</protein>
<reference evidence="9 10" key="1">
    <citation type="journal article" date="2018" name="Nat. Ecol. Evol.">
        <title>Genomic signatures of mitonuclear coevolution across populations of Tigriopus californicus.</title>
        <authorList>
            <person name="Barreto F.S."/>
            <person name="Watson E.T."/>
            <person name="Lima T.G."/>
            <person name="Willett C.S."/>
            <person name="Edmands S."/>
            <person name="Li W."/>
            <person name="Burton R.S."/>
        </authorList>
    </citation>
    <scope>NUCLEOTIDE SEQUENCE [LARGE SCALE GENOMIC DNA]</scope>
    <source>
        <strain evidence="9 10">San Diego</strain>
    </source>
</reference>
<feature type="non-terminal residue" evidence="9">
    <location>
        <position position="1"/>
    </location>
</feature>
<feature type="transmembrane region" description="Helical" evidence="7">
    <location>
        <begin position="345"/>
        <end position="362"/>
    </location>
</feature>
<feature type="transmembrane region" description="Helical" evidence="7">
    <location>
        <begin position="450"/>
        <end position="472"/>
    </location>
</feature>
<feature type="non-terminal residue" evidence="9">
    <location>
        <position position="762"/>
    </location>
</feature>
<feature type="region of interest" description="Disordered" evidence="6">
    <location>
        <begin position="204"/>
        <end position="231"/>
    </location>
</feature>
<proteinExistence type="predicted"/>
<keyword evidence="10" id="KW-1185">Reference proteome</keyword>
<keyword evidence="5 7" id="KW-0472">Membrane</keyword>
<dbReference type="EMBL" id="VCGU01000004">
    <property type="protein sequence ID" value="TRY76668.1"/>
    <property type="molecule type" value="Genomic_DNA"/>
</dbReference>
<evidence type="ECO:0000256" key="6">
    <source>
        <dbReference type="SAM" id="MobiDB-lite"/>
    </source>
</evidence>